<keyword evidence="2" id="KW-1185">Reference proteome</keyword>
<dbReference type="Proteomes" id="UP001595841">
    <property type="component" value="Unassembled WGS sequence"/>
</dbReference>
<evidence type="ECO:0000313" key="1">
    <source>
        <dbReference type="EMBL" id="MFC4220227.1"/>
    </source>
</evidence>
<organism evidence="1 2">
    <name type="scientific">Flagellimonas marina</name>
    <dbReference type="NCBI Taxonomy" id="1775168"/>
    <lineage>
        <taxon>Bacteria</taxon>
        <taxon>Pseudomonadati</taxon>
        <taxon>Bacteroidota</taxon>
        <taxon>Flavobacteriia</taxon>
        <taxon>Flavobacteriales</taxon>
        <taxon>Flavobacteriaceae</taxon>
        <taxon>Flagellimonas</taxon>
    </lineage>
</organism>
<dbReference type="EMBL" id="JBHSCL010000004">
    <property type="protein sequence ID" value="MFC4220227.1"/>
    <property type="molecule type" value="Genomic_DNA"/>
</dbReference>
<gene>
    <name evidence="1" type="ORF">ACFOWS_08785</name>
</gene>
<proteinExistence type="predicted"/>
<evidence type="ECO:0000313" key="2">
    <source>
        <dbReference type="Proteomes" id="UP001595841"/>
    </source>
</evidence>
<reference evidence="2" key="1">
    <citation type="journal article" date="2019" name="Int. J. Syst. Evol. Microbiol.">
        <title>The Global Catalogue of Microorganisms (GCM) 10K type strain sequencing project: providing services to taxonomists for standard genome sequencing and annotation.</title>
        <authorList>
            <consortium name="The Broad Institute Genomics Platform"/>
            <consortium name="The Broad Institute Genome Sequencing Center for Infectious Disease"/>
            <person name="Wu L."/>
            <person name="Ma J."/>
        </authorList>
    </citation>
    <scope>NUCLEOTIDE SEQUENCE [LARGE SCALE GENOMIC DNA]</scope>
    <source>
        <strain evidence="2">CGMCC 1.15774</strain>
    </source>
</reference>
<comment type="caution">
    <text evidence="1">The sequence shown here is derived from an EMBL/GenBank/DDBJ whole genome shotgun (WGS) entry which is preliminary data.</text>
</comment>
<accession>A0ABV8PMS7</accession>
<protein>
    <submittedName>
        <fullName evidence="1">Uncharacterized protein</fullName>
    </submittedName>
</protein>
<dbReference type="RefSeq" id="WP_379763604.1">
    <property type="nucleotide sequence ID" value="NZ_JBHSCL010000004.1"/>
</dbReference>
<sequence>MQQLALCLEAQDQAAKVYNKRNPYLDVFVKEARVDKYGNSLDNVHKIKEESKSIADFQKFWLDKLNSTKNRFKDKELIDRTIDFLIAGQNLEEELNQFMVLWQDSIIDNEEESAIKVNEVARELKVRESILNTTKSEFFERYNVSQNEVDSILEVIRAD</sequence>
<name>A0ABV8PMS7_9FLAO</name>